<feature type="chain" id="PRO_5042019068" description="Peptidase S1 domain-containing protein" evidence="4">
    <location>
        <begin position="22"/>
        <end position="448"/>
    </location>
</feature>
<keyword evidence="7" id="KW-1185">Reference proteome</keyword>
<dbReference type="InterPro" id="IPR009003">
    <property type="entry name" value="Peptidase_S1_PA"/>
</dbReference>
<feature type="compositionally biased region" description="Basic and acidic residues" evidence="3">
    <location>
        <begin position="386"/>
        <end position="416"/>
    </location>
</feature>
<feature type="compositionally biased region" description="Polar residues" evidence="3">
    <location>
        <begin position="335"/>
        <end position="344"/>
    </location>
</feature>
<dbReference type="AlphaFoldDB" id="A0AAD7YSM4"/>
<evidence type="ECO:0000256" key="1">
    <source>
        <dbReference type="ARBA" id="ARBA00023157"/>
    </source>
</evidence>
<feature type="compositionally biased region" description="Low complexity" evidence="3">
    <location>
        <begin position="314"/>
        <end position="324"/>
    </location>
</feature>
<evidence type="ECO:0000313" key="7">
    <source>
        <dbReference type="Proteomes" id="UP001231518"/>
    </source>
</evidence>
<dbReference type="SMART" id="SM00020">
    <property type="entry name" value="Tryp_SPc"/>
    <property type="match status" value="1"/>
</dbReference>
<dbReference type="SUPFAM" id="SSF50494">
    <property type="entry name" value="Trypsin-like serine proteases"/>
    <property type="match status" value="1"/>
</dbReference>
<dbReference type="InterPro" id="IPR043504">
    <property type="entry name" value="Peptidase_S1_PA_chymotrypsin"/>
</dbReference>
<dbReference type="InterPro" id="IPR051487">
    <property type="entry name" value="Ser/Thr_Proteases_Immune/Dev"/>
</dbReference>
<evidence type="ECO:0000313" key="6">
    <source>
        <dbReference type="EMBL" id="KAJ8725116.1"/>
    </source>
</evidence>
<feature type="signal peptide" evidence="4">
    <location>
        <begin position="1"/>
        <end position="21"/>
    </location>
</feature>
<dbReference type="PANTHER" id="PTHR24256">
    <property type="entry name" value="TRYPTASE-RELATED"/>
    <property type="match status" value="1"/>
</dbReference>
<evidence type="ECO:0000259" key="5">
    <source>
        <dbReference type="PROSITE" id="PS50240"/>
    </source>
</evidence>
<comment type="caution">
    <text evidence="6">The sequence shown here is derived from an EMBL/GenBank/DDBJ whole genome shotgun (WGS) entry which is preliminary data.</text>
</comment>
<reference evidence="6" key="1">
    <citation type="submission" date="2023-03" db="EMBL/GenBank/DDBJ databases">
        <title>Chromosome-level genomes of two armyworms, Mythimna separata and Mythimna loreyi, provide insights into the biosynthesis and reception of sex pheromones.</title>
        <authorList>
            <person name="Zhao H."/>
        </authorList>
    </citation>
    <scope>NUCLEOTIDE SEQUENCE</scope>
    <source>
        <strain evidence="6">BeijingLab</strain>
        <tissue evidence="6">Pupa</tissue>
    </source>
</reference>
<dbReference type="PROSITE" id="PS50240">
    <property type="entry name" value="TRYPSIN_DOM"/>
    <property type="match status" value="1"/>
</dbReference>
<sequence>MKVKFLIALCSALSLCVEVCADGDHEARRGQFPYMAFIYYPDESVVDATGARFLRGAVLIRPEWLVTSAVGPSVITEDTPLGFPRKTLLARLGAISIDGNFTLNEDEDEQEREVIQIVRPYNHSATQWWLTDISLMKVLLPFNLTTSVGIAKINPKRDLGEKTCTILVFAKKDSNDTNEDKTLTKLYVDMLPPSIENCGSHFSETMACANGSELNKNTVYDGNFCQGNSGGPLICENEVVGTQTYIDNDCKQPHLYQLLSAWDNFITCGTENNCQEEKCSQVCDVANKDPPVTSSTEKTTASSEEPTLLLTETVPSTESTVTSAKTELTTDDSEVATTATTINLESEDSTTTTETPTPSETSPTEAQSPTDPDIFIPFAETTTKAWPHERDPDGRKKLDQGEEGSPERKPRVEARHQQQPAKPRSAGPSHVSNILSLFFGFFILACLV</sequence>
<feature type="domain" description="Peptidase S1" evidence="5">
    <location>
        <begin position="20"/>
        <end position="271"/>
    </location>
</feature>
<dbReference type="GO" id="GO:0004252">
    <property type="term" value="F:serine-type endopeptidase activity"/>
    <property type="evidence" value="ECO:0007669"/>
    <property type="project" value="InterPro"/>
</dbReference>
<organism evidence="6 7">
    <name type="scientific">Mythimna separata</name>
    <name type="common">Oriental armyworm</name>
    <name type="synonym">Pseudaletia separata</name>
    <dbReference type="NCBI Taxonomy" id="271217"/>
    <lineage>
        <taxon>Eukaryota</taxon>
        <taxon>Metazoa</taxon>
        <taxon>Ecdysozoa</taxon>
        <taxon>Arthropoda</taxon>
        <taxon>Hexapoda</taxon>
        <taxon>Insecta</taxon>
        <taxon>Pterygota</taxon>
        <taxon>Neoptera</taxon>
        <taxon>Endopterygota</taxon>
        <taxon>Lepidoptera</taxon>
        <taxon>Glossata</taxon>
        <taxon>Ditrysia</taxon>
        <taxon>Noctuoidea</taxon>
        <taxon>Noctuidae</taxon>
        <taxon>Noctuinae</taxon>
        <taxon>Hadenini</taxon>
        <taxon>Mythimna</taxon>
    </lineage>
</organism>
<protein>
    <recommendedName>
        <fullName evidence="5">Peptidase S1 domain-containing protein</fullName>
    </recommendedName>
</protein>
<proteinExistence type="inferred from homology"/>
<dbReference type="Proteomes" id="UP001231518">
    <property type="component" value="Chromosome 7"/>
</dbReference>
<evidence type="ECO:0000256" key="2">
    <source>
        <dbReference type="ARBA" id="ARBA00024195"/>
    </source>
</evidence>
<evidence type="ECO:0000256" key="3">
    <source>
        <dbReference type="SAM" id="MobiDB-lite"/>
    </source>
</evidence>
<evidence type="ECO:0000256" key="4">
    <source>
        <dbReference type="SAM" id="SignalP"/>
    </source>
</evidence>
<keyword evidence="1" id="KW-1015">Disulfide bond</keyword>
<keyword evidence="4" id="KW-0732">Signal</keyword>
<dbReference type="EMBL" id="JARGEI010000010">
    <property type="protein sequence ID" value="KAJ8725116.1"/>
    <property type="molecule type" value="Genomic_DNA"/>
</dbReference>
<dbReference type="InterPro" id="IPR001254">
    <property type="entry name" value="Trypsin_dom"/>
</dbReference>
<gene>
    <name evidence="6" type="ORF">PYW07_016074</name>
</gene>
<feature type="region of interest" description="Disordered" evidence="3">
    <location>
        <begin position="287"/>
        <end position="306"/>
    </location>
</feature>
<feature type="region of interest" description="Disordered" evidence="3">
    <location>
        <begin position="314"/>
        <end position="429"/>
    </location>
</feature>
<dbReference type="Pfam" id="PF00089">
    <property type="entry name" value="Trypsin"/>
    <property type="match status" value="1"/>
</dbReference>
<name>A0AAD7YSM4_MYTSE</name>
<dbReference type="GO" id="GO:0006508">
    <property type="term" value="P:proteolysis"/>
    <property type="evidence" value="ECO:0007669"/>
    <property type="project" value="InterPro"/>
</dbReference>
<accession>A0AAD7YSM4</accession>
<feature type="compositionally biased region" description="Low complexity" evidence="3">
    <location>
        <begin position="293"/>
        <end position="306"/>
    </location>
</feature>
<feature type="compositionally biased region" description="Low complexity" evidence="3">
    <location>
        <begin position="349"/>
        <end position="370"/>
    </location>
</feature>
<comment type="similarity">
    <text evidence="2">Belongs to the peptidase S1 family. CLIP subfamily.</text>
</comment>
<dbReference type="Gene3D" id="2.40.10.10">
    <property type="entry name" value="Trypsin-like serine proteases"/>
    <property type="match status" value="1"/>
</dbReference>